<name>A0A034WB23_BACDO</name>
<protein>
    <submittedName>
        <fullName evidence="2">Uncharacterized protein</fullName>
    </submittedName>
</protein>
<dbReference type="EMBL" id="GAKP01007954">
    <property type="protein sequence ID" value="JAC50998.1"/>
    <property type="molecule type" value="Transcribed_RNA"/>
</dbReference>
<evidence type="ECO:0000313" key="2">
    <source>
        <dbReference type="EMBL" id="JAC50998.1"/>
    </source>
</evidence>
<dbReference type="RefSeq" id="XP_011210044.2">
    <property type="nucleotide sequence ID" value="XM_011211742.4"/>
</dbReference>
<dbReference type="AlphaFoldDB" id="A0A034WB23"/>
<evidence type="ECO:0000256" key="1">
    <source>
        <dbReference type="SAM" id="MobiDB-lite"/>
    </source>
</evidence>
<sequence>MSRLSYAAKIWMQPHRLANTLTTLKRVISTTAPKPNFSSHEMPLANEAVHVLAKSEAVMDSSGANKSNNHDLDDVPPVNEAKPTTTKQEKLPEMTIVDINSGYGRMDFEDRMAHMDLEERINEAKQNNSPVLPLVRTMPTVVNIDGYGDDMMYENMPDLILPRKMSTKVAEETEDAAAANPVDDGAVSAVPMAAETVPAAKGPKQETIIDAEEAIKAIGVDNANSEQKFAAASSKVAKNGIADVEVICEAPVDIDAFANEEEKKQGTVDIDAYGDDERFKLPPIPKERNNVFEFKGIKIIMPKRMLRDSTYRYRLDPNDQDKADDMQICVYEK</sequence>
<organism evidence="2">
    <name type="scientific">Bactrocera dorsalis</name>
    <name type="common">Oriental fruit fly</name>
    <name type="synonym">Dacus dorsalis</name>
    <dbReference type="NCBI Taxonomy" id="27457"/>
    <lineage>
        <taxon>Eukaryota</taxon>
        <taxon>Metazoa</taxon>
        <taxon>Ecdysozoa</taxon>
        <taxon>Arthropoda</taxon>
        <taxon>Hexapoda</taxon>
        <taxon>Insecta</taxon>
        <taxon>Pterygota</taxon>
        <taxon>Neoptera</taxon>
        <taxon>Endopterygota</taxon>
        <taxon>Diptera</taxon>
        <taxon>Brachycera</taxon>
        <taxon>Muscomorpha</taxon>
        <taxon>Tephritoidea</taxon>
        <taxon>Tephritidae</taxon>
        <taxon>Bactrocera</taxon>
        <taxon>Bactrocera</taxon>
    </lineage>
</organism>
<dbReference type="GeneID" id="105230769"/>
<reference evidence="2" key="1">
    <citation type="journal article" date="2014" name="BMC Genomics">
        <title>Characterizing the developmental transcriptome of the oriental fruit fly, Bactrocera dorsalis (Diptera: Tephritidae) through comparative genomic analysis with Drosophila melanogaster utilizing modENCODE datasets.</title>
        <authorList>
            <person name="Geib S.M."/>
            <person name="Calla B."/>
            <person name="Hall B."/>
            <person name="Hou S."/>
            <person name="Manoukis N.C."/>
        </authorList>
    </citation>
    <scope>NUCLEOTIDE SEQUENCE</scope>
    <source>
        <strain evidence="2">Punador</strain>
    </source>
</reference>
<proteinExistence type="predicted"/>
<dbReference type="OrthoDB" id="7883488at2759"/>
<dbReference type="KEGG" id="bdr:105230769"/>
<feature type="region of interest" description="Disordered" evidence="1">
    <location>
        <begin position="59"/>
        <end position="88"/>
    </location>
</feature>
<accession>A0A034WB23</accession>